<dbReference type="InterPro" id="IPR007410">
    <property type="entry name" value="LpqE-like"/>
</dbReference>
<evidence type="ECO:0008006" key="4">
    <source>
        <dbReference type="Google" id="ProtNLM"/>
    </source>
</evidence>
<gene>
    <name evidence="2" type="ORF">GCM10007935_41590</name>
</gene>
<organism evidence="2 3">
    <name type="scientific">Hydrogenophaga electricum</name>
    <dbReference type="NCBI Taxonomy" id="1230953"/>
    <lineage>
        <taxon>Bacteria</taxon>
        <taxon>Pseudomonadati</taxon>
        <taxon>Pseudomonadota</taxon>
        <taxon>Betaproteobacteria</taxon>
        <taxon>Burkholderiales</taxon>
        <taxon>Comamonadaceae</taxon>
        <taxon>Hydrogenophaga</taxon>
    </lineage>
</organism>
<keyword evidence="1" id="KW-0732">Signal</keyword>
<evidence type="ECO:0000256" key="1">
    <source>
        <dbReference type="SAM" id="SignalP"/>
    </source>
</evidence>
<accession>A0ABQ6C9F8</accession>
<proteinExistence type="predicted"/>
<dbReference type="Gene3D" id="2.60.40.1890">
    <property type="entry name" value="PCu(A)C copper chaperone"/>
    <property type="match status" value="1"/>
</dbReference>
<dbReference type="PANTHER" id="PTHR36302">
    <property type="entry name" value="BLR7088 PROTEIN"/>
    <property type="match status" value="1"/>
</dbReference>
<comment type="caution">
    <text evidence="2">The sequence shown here is derived from an EMBL/GenBank/DDBJ whole genome shotgun (WGS) entry which is preliminary data.</text>
</comment>
<dbReference type="Pfam" id="PF04314">
    <property type="entry name" value="PCuAC"/>
    <property type="match status" value="1"/>
</dbReference>
<evidence type="ECO:0000313" key="3">
    <source>
        <dbReference type="Proteomes" id="UP001156903"/>
    </source>
</evidence>
<dbReference type="RefSeq" id="WP_234265527.1">
    <property type="nucleotide sequence ID" value="NZ_BSPB01000075.1"/>
</dbReference>
<feature type="signal peptide" evidence="1">
    <location>
        <begin position="1"/>
        <end position="24"/>
    </location>
</feature>
<evidence type="ECO:0000313" key="2">
    <source>
        <dbReference type="EMBL" id="GLS16715.1"/>
    </source>
</evidence>
<dbReference type="InterPro" id="IPR036182">
    <property type="entry name" value="PCuAC_sf"/>
</dbReference>
<dbReference type="Proteomes" id="UP001156903">
    <property type="component" value="Unassembled WGS sequence"/>
</dbReference>
<dbReference type="InterPro" id="IPR058248">
    <property type="entry name" value="Lxx211020-like"/>
</dbReference>
<name>A0ABQ6C9F8_9BURK</name>
<feature type="chain" id="PRO_5046149128" description="Copper chaperone PCu(A)C" evidence="1">
    <location>
        <begin position="25"/>
        <end position="166"/>
    </location>
</feature>
<protein>
    <recommendedName>
        <fullName evidence="4">Copper chaperone PCu(A)C</fullName>
    </recommendedName>
</protein>
<dbReference type="SUPFAM" id="SSF110087">
    <property type="entry name" value="DR1885-like metal-binding protein"/>
    <property type="match status" value="1"/>
</dbReference>
<keyword evidence="3" id="KW-1185">Reference proteome</keyword>
<sequence>MQRRMVWSAAVALSLGALGVVAHAHDFKAGALRIDHPYATPTRPGLNTGAVYFRGIRNTGRTPDRLLSATTPAAERVEIHRMQMDGDVMRMRAQPALDLPAQTTVSLRHGDAQGVHLMLLNLKSPLRDGDRFPVTLVFEHAGTHTVTVWVQTPRAEKPGALAPHAH</sequence>
<reference evidence="3" key="1">
    <citation type="journal article" date="2019" name="Int. J. Syst. Evol. Microbiol.">
        <title>The Global Catalogue of Microorganisms (GCM) 10K type strain sequencing project: providing services to taxonomists for standard genome sequencing and annotation.</title>
        <authorList>
            <consortium name="The Broad Institute Genomics Platform"/>
            <consortium name="The Broad Institute Genome Sequencing Center for Infectious Disease"/>
            <person name="Wu L."/>
            <person name="Ma J."/>
        </authorList>
    </citation>
    <scope>NUCLEOTIDE SEQUENCE [LARGE SCALE GENOMIC DNA]</scope>
    <source>
        <strain evidence="3">NBRC 109341</strain>
    </source>
</reference>
<dbReference type="EMBL" id="BSPB01000075">
    <property type="protein sequence ID" value="GLS16715.1"/>
    <property type="molecule type" value="Genomic_DNA"/>
</dbReference>
<dbReference type="PANTHER" id="PTHR36302:SF1">
    <property type="entry name" value="COPPER CHAPERONE PCU(A)C"/>
    <property type="match status" value="1"/>
</dbReference>